<feature type="transmembrane region" description="Helical" evidence="1">
    <location>
        <begin position="152"/>
        <end position="169"/>
    </location>
</feature>
<accession>A0A894KTS6</accession>
<feature type="transmembrane region" description="Helical" evidence="1">
    <location>
        <begin position="114"/>
        <end position="132"/>
    </location>
</feature>
<dbReference type="EMBL" id="MN336500">
    <property type="protein sequence ID" value="QRW44610.1"/>
    <property type="molecule type" value="Genomic_DNA"/>
</dbReference>
<protein>
    <submittedName>
        <fullName evidence="2">PI243L</fullName>
    </submittedName>
</protein>
<dbReference type="Proteomes" id="UP000422855">
    <property type="component" value="Segment"/>
</dbReference>
<feature type="transmembrane region" description="Helical" evidence="1">
    <location>
        <begin position="189"/>
        <end position="209"/>
    </location>
</feature>
<organismHost>
    <name type="scientific">Potamochoerus larvatus</name>
    <name type="common">Bushpig</name>
    <dbReference type="NCBI Taxonomy" id="273792"/>
</organismHost>
<organismHost>
    <name type="scientific">Phacochoerus aethiopicus</name>
    <name type="common">Warthog</name>
    <dbReference type="NCBI Taxonomy" id="85517"/>
</organismHost>
<organism evidence="2 3">
    <name type="scientific">African swine fever virus</name>
    <name type="common">ASFV</name>
    <dbReference type="NCBI Taxonomy" id="10497"/>
    <lineage>
        <taxon>Viruses</taxon>
        <taxon>Varidnaviria</taxon>
        <taxon>Bamfordvirae</taxon>
        <taxon>Nucleocytoviricota</taxon>
        <taxon>Pokkesviricetes</taxon>
        <taxon>Asfuvirales</taxon>
        <taxon>Asfarviridae</taxon>
        <taxon>Asfivirus</taxon>
        <taxon>Asfivirus haemorrhagiae</taxon>
    </lineage>
</organism>
<organismHost>
    <name type="scientific">Ornithodoros moubata</name>
    <name type="common">Soft tick</name>
    <name type="synonym">Argasid tick</name>
    <dbReference type="NCBI Taxonomy" id="6938"/>
</organismHost>
<proteinExistence type="predicted"/>
<keyword evidence="1" id="KW-0812">Transmembrane</keyword>
<evidence type="ECO:0000313" key="3">
    <source>
        <dbReference type="Proteomes" id="UP000422855"/>
    </source>
</evidence>
<organismHost>
    <name type="scientific">Sus scrofa</name>
    <name type="common">Pig</name>
    <dbReference type="NCBI Taxonomy" id="9823"/>
</organismHost>
<sequence length="243" mass="29148">MTNKLMPAFFTGTKYRGRLIEGACLYFSVRTHTLLAVGALISVVLSFRRLFAANVQYFLSSPLWRQRGKARRTSCYQLPPVLPRQKLPYYGHRYPAAGVFFFRNYYYVCSSHNGLYILLQRFFLAAGTYIVITRPRFFARIRCIYQYVPYKTYVFAAFYKTSFGCYHAFPKYYTVLLFWNLSYLRRWYYSYSYNLLQMAYYIVYIFYACQPVQNILVQSYLYGYYFANAYLPKIRYNRGLYAF</sequence>
<gene>
    <name evidence="2" type="ORF">I243L</name>
</gene>
<name>A0A894KTS6_ASF</name>
<keyword evidence="1" id="KW-1133">Transmembrane helix</keyword>
<evidence type="ECO:0000256" key="1">
    <source>
        <dbReference type="SAM" id="Phobius"/>
    </source>
</evidence>
<organismHost>
    <name type="scientific">Phacochoerus africanus</name>
    <name type="common">Warthog</name>
    <dbReference type="NCBI Taxonomy" id="41426"/>
</organismHost>
<evidence type="ECO:0000313" key="2">
    <source>
        <dbReference type="EMBL" id="QRW44610.1"/>
    </source>
</evidence>
<reference evidence="2 3" key="1">
    <citation type="submission" date="2019-08" db="EMBL/GenBank/DDBJ databases">
        <authorList>
            <person name="Ndlovu S.S."/>
            <person name="Malesa R."/>
        </authorList>
    </citation>
    <scope>NUCLEOTIDE SEQUENCE [LARGE SCALE GENOMIC DNA]</scope>
    <source>
        <strain evidence="2">RSA_2_2008</strain>
    </source>
</reference>
<organismHost>
    <name type="scientific">Ornithodoros</name>
    <name type="common">relapsing fever ticks</name>
    <dbReference type="NCBI Taxonomy" id="6937"/>
</organismHost>
<keyword evidence="1" id="KW-0472">Membrane</keyword>
<feature type="transmembrane region" description="Helical" evidence="1">
    <location>
        <begin position="24"/>
        <end position="47"/>
    </location>
</feature>